<protein>
    <submittedName>
        <fullName evidence="4">HD domain-containing phosphohydrolase</fullName>
    </submittedName>
</protein>
<dbReference type="RefSeq" id="WP_386832492.1">
    <property type="nucleotide sequence ID" value="NZ_JBHUNP010000001.1"/>
</dbReference>
<dbReference type="InterPro" id="IPR037522">
    <property type="entry name" value="HD_GYP_dom"/>
</dbReference>
<dbReference type="EMBL" id="JBHUNP010000001">
    <property type="protein sequence ID" value="MFD2647467.1"/>
    <property type="molecule type" value="Genomic_DNA"/>
</dbReference>
<dbReference type="InterPro" id="IPR011006">
    <property type="entry name" value="CheY-like_superfamily"/>
</dbReference>
<evidence type="ECO:0000256" key="1">
    <source>
        <dbReference type="PROSITE-ProRule" id="PRU00169"/>
    </source>
</evidence>
<keyword evidence="1" id="KW-0597">Phosphoprotein</keyword>
<dbReference type="SUPFAM" id="SSF52172">
    <property type="entry name" value="CheY-like"/>
    <property type="match status" value="1"/>
</dbReference>
<dbReference type="PANTHER" id="PTHR45228">
    <property type="entry name" value="CYCLIC DI-GMP PHOSPHODIESTERASE TM_0186-RELATED"/>
    <property type="match status" value="1"/>
</dbReference>
<organism evidence="4 5">
    <name type="scientific">Devosia albogilva</name>
    <dbReference type="NCBI Taxonomy" id="429726"/>
    <lineage>
        <taxon>Bacteria</taxon>
        <taxon>Pseudomonadati</taxon>
        <taxon>Pseudomonadota</taxon>
        <taxon>Alphaproteobacteria</taxon>
        <taxon>Hyphomicrobiales</taxon>
        <taxon>Devosiaceae</taxon>
        <taxon>Devosia</taxon>
    </lineage>
</organism>
<keyword evidence="5" id="KW-1185">Reference proteome</keyword>
<feature type="domain" description="HD-GYP" evidence="3">
    <location>
        <begin position="146"/>
        <end position="343"/>
    </location>
</feature>
<dbReference type="SMART" id="SM00471">
    <property type="entry name" value="HDc"/>
    <property type="match status" value="1"/>
</dbReference>
<dbReference type="Proteomes" id="UP001597521">
    <property type="component" value="Unassembled WGS sequence"/>
</dbReference>
<proteinExistence type="predicted"/>
<reference evidence="5" key="1">
    <citation type="journal article" date="2019" name="Int. J. Syst. Evol. Microbiol.">
        <title>The Global Catalogue of Microorganisms (GCM) 10K type strain sequencing project: providing services to taxonomists for standard genome sequencing and annotation.</title>
        <authorList>
            <consortium name="The Broad Institute Genomics Platform"/>
            <consortium name="The Broad Institute Genome Sequencing Center for Infectious Disease"/>
            <person name="Wu L."/>
            <person name="Ma J."/>
        </authorList>
    </citation>
    <scope>NUCLEOTIDE SEQUENCE [LARGE SCALE GENOMIC DNA]</scope>
    <source>
        <strain evidence="5">CCM 7427</strain>
    </source>
</reference>
<dbReference type="Pfam" id="PF00072">
    <property type="entry name" value="Response_reg"/>
    <property type="match status" value="1"/>
</dbReference>
<comment type="caution">
    <text evidence="4">The sequence shown here is derived from an EMBL/GenBank/DDBJ whole genome shotgun (WGS) entry which is preliminary data.</text>
</comment>
<dbReference type="SUPFAM" id="SSF109604">
    <property type="entry name" value="HD-domain/PDEase-like"/>
    <property type="match status" value="1"/>
</dbReference>
<dbReference type="InterPro" id="IPR001789">
    <property type="entry name" value="Sig_transdc_resp-reg_receiver"/>
</dbReference>
<dbReference type="CDD" id="cd00077">
    <property type="entry name" value="HDc"/>
    <property type="match status" value="1"/>
</dbReference>
<evidence type="ECO:0000259" key="3">
    <source>
        <dbReference type="PROSITE" id="PS51832"/>
    </source>
</evidence>
<name>A0ABW5QIE5_9HYPH</name>
<evidence type="ECO:0000313" key="5">
    <source>
        <dbReference type="Proteomes" id="UP001597521"/>
    </source>
</evidence>
<dbReference type="Gene3D" id="1.10.3210.10">
    <property type="entry name" value="Hypothetical protein af1432"/>
    <property type="match status" value="1"/>
</dbReference>
<evidence type="ECO:0000313" key="4">
    <source>
        <dbReference type="EMBL" id="MFD2647467.1"/>
    </source>
</evidence>
<dbReference type="Pfam" id="PF13487">
    <property type="entry name" value="HD_5"/>
    <property type="match status" value="1"/>
</dbReference>
<dbReference type="PANTHER" id="PTHR45228:SF1">
    <property type="entry name" value="CYCLIC DI-GMP PHOSPHODIESTERASE TM_0186"/>
    <property type="match status" value="1"/>
</dbReference>
<dbReference type="PROSITE" id="PS51832">
    <property type="entry name" value="HD_GYP"/>
    <property type="match status" value="1"/>
</dbReference>
<gene>
    <name evidence="4" type="ORF">ACFSX5_06600</name>
</gene>
<evidence type="ECO:0000259" key="2">
    <source>
        <dbReference type="PROSITE" id="PS50110"/>
    </source>
</evidence>
<dbReference type="SMART" id="SM00448">
    <property type="entry name" value="REC"/>
    <property type="match status" value="1"/>
</dbReference>
<accession>A0ABW5QIE5</accession>
<dbReference type="CDD" id="cd17551">
    <property type="entry name" value="REC_RpfG-like"/>
    <property type="match status" value="1"/>
</dbReference>
<sequence>MRLLVVDDSRSSLALIGSILTDLAAAEIDLCLSPRDGLERCADQQYDLVVVDHVMPEMDGIAFTAALRGRPEYSLVPIIMVTSDAAKEIRIEAIRAGASDFLNKPFDPTELQARVANLLALRRAQVELADRANWLAREVERATAHLLAREEEVIWRLARAIEYRDGDTGGHVSRVAQISQLIAEGIGLSPQRCRMIYLAAPLHDIGKIGIADAILSKPGKLTPEEMEIMREHVTIGARILESGTSELIRTAELIAQSHHERWDGTGYPDRLSGTDIPVEARIVALADVFDALCSERPYKRAWPIEKAFAEIVSLSGSHFDPNCVVAFRAKWPEISRLMEPEMAAAAAG</sequence>
<dbReference type="PROSITE" id="PS50110">
    <property type="entry name" value="RESPONSE_REGULATORY"/>
    <property type="match status" value="1"/>
</dbReference>
<dbReference type="InterPro" id="IPR052020">
    <property type="entry name" value="Cyclic_di-GMP/3'3'-cGAMP_PDE"/>
</dbReference>
<feature type="domain" description="Response regulatory" evidence="2">
    <location>
        <begin position="2"/>
        <end position="119"/>
    </location>
</feature>
<dbReference type="Gene3D" id="3.40.50.2300">
    <property type="match status" value="1"/>
</dbReference>
<dbReference type="InterPro" id="IPR003607">
    <property type="entry name" value="HD/PDEase_dom"/>
</dbReference>
<feature type="modified residue" description="4-aspartylphosphate" evidence="1">
    <location>
        <position position="52"/>
    </location>
</feature>